<evidence type="ECO:0000313" key="1">
    <source>
        <dbReference type="EMBL" id="PWW00874.1"/>
    </source>
</evidence>
<dbReference type="PANTHER" id="PTHR31118">
    <property type="entry name" value="CYCLASE-LIKE PROTEIN 2"/>
    <property type="match status" value="1"/>
</dbReference>
<comment type="caution">
    <text evidence="1">The sequence shown here is derived from an EMBL/GenBank/DDBJ whole genome shotgun (WGS) entry which is preliminary data.</text>
</comment>
<dbReference type="EMBL" id="QGTQ01000011">
    <property type="protein sequence ID" value="PWW00874.1"/>
    <property type="molecule type" value="Genomic_DNA"/>
</dbReference>
<dbReference type="SUPFAM" id="SSF102198">
    <property type="entry name" value="Putative cyclase"/>
    <property type="match status" value="1"/>
</dbReference>
<gene>
    <name evidence="1" type="ORF">DFQ01_11119</name>
</gene>
<dbReference type="PANTHER" id="PTHR31118:SF12">
    <property type="entry name" value="CYCLASE-LIKE PROTEIN 2"/>
    <property type="match status" value="1"/>
</dbReference>
<evidence type="ECO:0000313" key="2">
    <source>
        <dbReference type="Proteomes" id="UP000246635"/>
    </source>
</evidence>
<name>A0A2V2YRV2_9BACL</name>
<keyword evidence="2" id="KW-1185">Reference proteome</keyword>
<dbReference type="GO" id="GO:0004061">
    <property type="term" value="F:arylformamidase activity"/>
    <property type="evidence" value="ECO:0007669"/>
    <property type="project" value="InterPro"/>
</dbReference>
<dbReference type="InterPro" id="IPR007325">
    <property type="entry name" value="KFase/CYL"/>
</dbReference>
<sequence length="207" mass="23366">MSRIIDLTHLIQNGLPPFPGDSETVLEQSRFYAVDEFNNHQLSINMHAGTHIDGPMHLLDIHTYLHEIPIDRFIGDACLLDVSGQDEIDYKEQYETQIQEGQIVVLHTGWGKSFGQPDYFTAYPVLTLAFGELLVRKKVPMVCMDMPSPDKAPHAVHKLLFTHQILIAENLNNVDQLLEVSSFEIIALPLRIQADSSIARIVARVRA</sequence>
<dbReference type="Proteomes" id="UP000246635">
    <property type="component" value="Unassembled WGS sequence"/>
</dbReference>
<dbReference type="Pfam" id="PF04199">
    <property type="entry name" value="Cyclase"/>
    <property type="match status" value="1"/>
</dbReference>
<dbReference type="OrthoDB" id="9796085at2"/>
<protein>
    <submittedName>
        <fullName evidence="1">Kynurenine formamidase</fullName>
    </submittedName>
</protein>
<proteinExistence type="predicted"/>
<dbReference type="AlphaFoldDB" id="A0A2V2YRV2"/>
<dbReference type="RefSeq" id="WP_110044768.1">
    <property type="nucleotide sequence ID" value="NZ_CP054613.1"/>
</dbReference>
<accession>A0A2V2YRV2</accession>
<dbReference type="InterPro" id="IPR037175">
    <property type="entry name" value="KFase_sf"/>
</dbReference>
<dbReference type="GO" id="GO:0019441">
    <property type="term" value="P:L-tryptophan catabolic process to kynurenine"/>
    <property type="evidence" value="ECO:0007669"/>
    <property type="project" value="InterPro"/>
</dbReference>
<organism evidence="1 2">
    <name type="scientific">Paenibacillus cellulosilyticus</name>
    <dbReference type="NCBI Taxonomy" id="375489"/>
    <lineage>
        <taxon>Bacteria</taxon>
        <taxon>Bacillati</taxon>
        <taxon>Bacillota</taxon>
        <taxon>Bacilli</taxon>
        <taxon>Bacillales</taxon>
        <taxon>Paenibacillaceae</taxon>
        <taxon>Paenibacillus</taxon>
    </lineage>
</organism>
<reference evidence="1 2" key="1">
    <citation type="submission" date="2018-05" db="EMBL/GenBank/DDBJ databases">
        <title>Genomic Encyclopedia of Type Strains, Phase III (KMG-III): the genomes of soil and plant-associated and newly described type strains.</title>
        <authorList>
            <person name="Whitman W."/>
        </authorList>
    </citation>
    <scope>NUCLEOTIDE SEQUENCE [LARGE SCALE GENOMIC DNA]</scope>
    <source>
        <strain evidence="1 2">CECT 5696</strain>
    </source>
</reference>
<dbReference type="Gene3D" id="3.50.30.50">
    <property type="entry name" value="Putative cyclase"/>
    <property type="match status" value="1"/>
</dbReference>